<reference evidence="2" key="1">
    <citation type="journal article" date="2020" name="Phytopathology">
        <title>Genome sequence and comparative analysis of Colletotrichum gloeosporioides isolated from Liriodendron leaves.</title>
        <authorList>
            <person name="Fu F.F."/>
            <person name="Hao Z."/>
            <person name="Wang P."/>
            <person name="Lu Y."/>
            <person name="Xue L.J."/>
            <person name="Wei G."/>
            <person name="Tian Y."/>
            <person name="Baishi H."/>
            <person name="Xu H."/>
            <person name="Shi J."/>
            <person name="Cheng T."/>
            <person name="Wang G."/>
            <person name="Yi Y."/>
            <person name="Chen J."/>
        </authorList>
    </citation>
    <scope>NUCLEOTIDE SEQUENCE</scope>
    <source>
        <strain evidence="2">Lc1</strain>
    </source>
</reference>
<dbReference type="CDD" id="cd01299">
    <property type="entry name" value="Met_dep_hydrolase_A"/>
    <property type="match status" value="1"/>
</dbReference>
<dbReference type="PANTHER" id="PTHR43135:SF3">
    <property type="entry name" value="ALPHA-D-RIBOSE 1-METHYLPHOSPHONATE 5-TRIPHOSPHATE DIPHOSPHATASE"/>
    <property type="match status" value="1"/>
</dbReference>
<proteinExistence type="predicted"/>
<dbReference type="InterPro" id="IPR032466">
    <property type="entry name" value="Metal_Hydrolase"/>
</dbReference>
<reference evidence="2" key="2">
    <citation type="submission" date="2020-03" db="EMBL/GenBank/DDBJ databases">
        <authorList>
            <person name="Fu F.-F."/>
            <person name="Chen J."/>
        </authorList>
    </citation>
    <scope>NUCLEOTIDE SEQUENCE</scope>
    <source>
        <strain evidence="2">Lc1</strain>
    </source>
</reference>
<evidence type="ECO:0000313" key="3">
    <source>
        <dbReference type="Proteomes" id="UP000613401"/>
    </source>
</evidence>
<evidence type="ECO:0000259" key="1">
    <source>
        <dbReference type="Pfam" id="PF01979"/>
    </source>
</evidence>
<comment type="caution">
    <text evidence="2">The sequence shown here is derived from an EMBL/GenBank/DDBJ whole genome shotgun (WGS) entry which is preliminary data.</text>
</comment>
<dbReference type="Pfam" id="PF01979">
    <property type="entry name" value="Amidohydro_1"/>
    <property type="match status" value="1"/>
</dbReference>
<dbReference type="GeneID" id="69012749"/>
<organism evidence="2 3">
    <name type="scientific">Colletotrichum gloeosporioides</name>
    <name type="common">Anthracnose fungus</name>
    <name type="synonym">Glomerella cingulata</name>
    <dbReference type="NCBI Taxonomy" id="474922"/>
    <lineage>
        <taxon>Eukaryota</taxon>
        <taxon>Fungi</taxon>
        <taxon>Dikarya</taxon>
        <taxon>Ascomycota</taxon>
        <taxon>Pezizomycotina</taxon>
        <taxon>Sordariomycetes</taxon>
        <taxon>Hypocreomycetidae</taxon>
        <taxon>Glomerellales</taxon>
        <taxon>Glomerellaceae</taxon>
        <taxon>Colletotrichum</taxon>
        <taxon>Colletotrichum gloeosporioides species complex</taxon>
    </lineage>
</organism>
<dbReference type="InterPro" id="IPR011059">
    <property type="entry name" value="Metal-dep_hydrolase_composite"/>
</dbReference>
<protein>
    <recommendedName>
        <fullName evidence="1">Amidohydrolase-related domain-containing protein</fullName>
    </recommendedName>
</protein>
<evidence type="ECO:0000313" key="2">
    <source>
        <dbReference type="EMBL" id="KAF3801440.1"/>
    </source>
</evidence>
<dbReference type="InterPro" id="IPR057744">
    <property type="entry name" value="OTAase-like"/>
</dbReference>
<dbReference type="RefSeq" id="XP_045260599.1">
    <property type="nucleotide sequence ID" value="XM_045405618.1"/>
</dbReference>
<gene>
    <name evidence="2" type="ORF">GCG54_00005598</name>
</gene>
<dbReference type="Proteomes" id="UP000613401">
    <property type="component" value="Unassembled WGS sequence"/>
</dbReference>
<dbReference type="SUPFAM" id="SSF51338">
    <property type="entry name" value="Composite domain of metallo-dependent hydrolases"/>
    <property type="match status" value="1"/>
</dbReference>
<dbReference type="InterPro" id="IPR051781">
    <property type="entry name" value="Metallo-dep_Hydrolase"/>
</dbReference>
<dbReference type="Gene3D" id="3.20.20.140">
    <property type="entry name" value="Metal-dependent hydrolases"/>
    <property type="match status" value="1"/>
</dbReference>
<accession>A0A8H4FGR9</accession>
<feature type="domain" description="Amidohydrolase-related" evidence="1">
    <location>
        <begin position="107"/>
        <end position="472"/>
    </location>
</feature>
<dbReference type="GO" id="GO:0016810">
    <property type="term" value="F:hydrolase activity, acting on carbon-nitrogen (but not peptide) bonds"/>
    <property type="evidence" value="ECO:0007669"/>
    <property type="project" value="InterPro"/>
</dbReference>
<dbReference type="SUPFAM" id="SSF51556">
    <property type="entry name" value="Metallo-dependent hydrolases"/>
    <property type="match status" value="1"/>
</dbReference>
<dbReference type="InterPro" id="IPR006680">
    <property type="entry name" value="Amidohydro-rel"/>
</dbReference>
<dbReference type="PANTHER" id="PTHR43135">
    <property type="entry name" value="ALPHA-D-RIBOSE 1-METHYLPHOSPHONATE 5-TRIPHOSPHATE DIPHOSPHATASE"/>
    <property type="match status" value="1"/>
</dbReference>
<name>A0A8H4FGR9_COLGL</name>
<dbReference type="EMBL" id="WVTB01000067">
    <property type="protein sequence ID" value="KAF3801440.1"/>
    <property type="molecule type" value="Genomic_DNA"/>
</dbReference>
<sequence length="485" mass="51498">MACAHCSEFLLGVSEQASHKQTACLPFDEDEWHIVSSPQLESAQRSKPKHSDLSCIFADQLIPGRGDPIYQAAVGISTKSGIITYVGKQADIDDELAAAPRTHVVCLMPGLWDCHIHYCGVGKVDYPEIILNHPATAGAAIARGFHDTLMSGVTSVKELSGYGLEAYAAVQAGYIMGPTVYGAGAALGMTGGGCDAVTLPLDTVWSRQGTDNAGQRLWSGQSIFALADGVEECRKAVRQQIRRGATVIKVLATGSVMSVNEDPSFRSYSDEELRVIVDEAAMQGRTVAAHAHGKEGIIAAVKAGVRTIEHGSYIDEEVAQLMVKHGVTLVATAYITHAGLKKLDRMPPETAAKLKHIASIAHKAYCTAVNMGVKIALGTGICSSDPGDLLSPGHSCEEVYLATKAGLTPLQAIEAATINAAETLGAFTPKKGLVKVGLDADLIALDDDPLENMKLFVDRDNIRYVWKGGKLVKSPGKIFWPPGIN</sequence>
<keyword evidence="3" id="KW-1185">Reference proteome</keyword>
<dbReference type="AlphaFoldDB" id="A0A8H4FGR9"/>
<dbReference type="Gene3D" id="2.30.40.10">
    <property type="entry name" value="Urease, subunit C, domain 1"/>
    <property type="match status" value="1"/>
</dbReference>